<protein>
    <recommendedName>
        <fullName evidence="10">DUF1772 domain-containing protein</fullName>
    </recommendedName>
</protein>
<evidence type="ECO:0000256" key="4">
    <source>
        <dbReference type="ARBA" id="ARBA00023033"/>
    </source>
</evidence>
<keyword evidence="4" id="KW-0503">Monooxygenase</keyword>
<dbReference type="Proteomes" id="UP000184499">
    <property type="component" value="Unassembled WGS sequence"/>
</dbReference>
<feature type="transmembrane region" description="Helical" evidence="7">
    <location>
        <begin position="94"/>
        <end position="117"/>
    </location>
</feature>
<evidence type="ECO:0008006" key="10">
    <source>
        <dbReference type="Google" id="ProtNLM"/>
    </source>
</evidence>
<dbReference type="InterPro" id="IPR013901">
    <property type="entry name" value="Anthrone_oxy"/>
</dbReference>
<dbReference type="VEuPathDB" id="FungiDB:ASPBRDRAFT_160078"/>
<dbReference type="STRING" id="767769.A0A1L9U977"/>
<dbReference type="OMA" id="AFMMGTN"/>
<evidence type="ECO:0000256" key="6">
    <source>
        <dbReference type="ARBA" id="ARBA00034313"/>
    </source>
</evidence>
<keyword evidence="9" id="KW-1185">Reference proteome</keyword>
<evidence type="ECO:0000256" key="7">
    <source>
        <dbReference type="SAM" id="Phobius"/>
    </source>
</evidence>
<dbReference type="GeneID" id="93571947"/>
<dbReference type="PANTHER" id="PTHR35042">
    <property type="entry name" value="ANTHRONE OXYGENASE ENCC"/>
    <property type="match status" value="1"/>
</dbReference>
<dbReference type="Pfam" id="PF08592">
    <property type="entry name" value="Anthrone_oxy"/>
    <property type="match status" value="1"/>
</dbReference>
<comment type="subcellular location">
    <subcellularLocation>
        <location evidence="1">Membrane</location>
        <topology evidence="1">Multi-pass membrane protein</topology>
    </subcellularLocation>
</comment>
<dbReference type="EMBL" id="KV878691">
    <property type="protein sequence ID" value="OJJ68235.1"/>
    <property type="molecule type" value="Genomic_DNA"/>
</dbReference>
<dbReference type="AlphaFoldDB" id="A0A1L9U977"/>
<reference evidence="9" key="1">
    <citation type="journal article" date="2017" name="Genome Biol.">
        <title>Comparative genomics reveals high biological diversity and specific adaptations in the industrially and medically important fungal genus Aspergillus.</title>
        <authorList>
            <person name="de Vries R.P."/>
            <person name="Riley R."/>
            <person name="Wiebenga A."/>
            <person name="Aguilar-Osorio G."/>
            <person name="Amillis S."/>
            <person name="Uchima C.A."/>
            <person name="Anderluh G."/>
            <person name="Asadollahi M."/>
            <person name="Askin M."/>
            <person name="Barry K."/>
            <person name="Battaglia E."/>
            <person name="Bayram O."/>
            <person name="Benocci T."/>
            <person name="Braus-Stromeyer S.A."/>
            <person name="Caldana C."/>
            <person name="Canovas D."/>
            <person name="Cerqueira G.C."/>
            <person name="Chen F."/>
            <person name="Chen W."/>
            <person name="Choi C."/>
            <person name="Clum A."/>
            <person name="Dos Santos R.A."/>
            <person name="Damasio A.R."/>
            <person name="Diallinas G."/>
            <person name="Emri T."/>
            <person name="Fekete E."/>
            <person name="Flipphi M."/>
            <person name="Freyberg S."/>
            <person name="Gallo A."/>
            <person name="Gournas C."/>
            <person name="Habgood R."/>
            <person name="Hainaut M."/>
            <person name="Harispe M.L."/>
            <person name="Henrissat B."/>
            <person name="Hilden K.S."/>
            <person name="Hope R."/>
            <person name="Hossain A."/>
            <person name="Karabika E."/>
            <person name="Karaffa L."/>
            <person name="Karanyi Z."/>
            <person name="Krasevec N."/>
            <person name="Kuo A."/>
            <person name="Kusch H."/>
            <person name="LaButti K."/>
            <person name="Lagendijk E.L."/>
            <person name="Lapidus A."/>
            <person name="Levasseur A."/>
            <person name="Lindquist E."/>
            <person name="Lipzen A."/>
            <person name="Logrieco A.F."/>
            <person name="MacCabe A."/>
            <person name="Maekelae M.R."/>
            <person name="Malavazi I."/>
            <person name="Melin P."/>
            <person name="Meyer V."/>
            <person name="Mielnichuk N."/>
            <person name="Miskei M."/>
            <person name="Molnar A.P."/>
            <person name="Mule G."/>
            <person name="Ngan C.Y."/>
            <person name="Orejas M."/>
            <person name="Orosz E."/>
            <person name="Ouedraogo J.P."/>
            <person name="Overkamp K.M."/>
            <person name="Park H.-S."/>
            <person name="Perrone G."/>
            <person name="Piumi F."/>
            <person name="Punt P.J."/>
            <person name="Ram A.F."/>
            <person name="Ramon A."/>
            <person name="Rauscher S."/>
            <person name="Record E."/>
            <person name="Riano-Pachon D.M."/>
            <person name="Robert V."/>
            <person name="Roehrig J."/>
            <person name="Ruller R."/>
            <person name="Salamov A."/>
            <person name="Salih N.S."/>
            <person name="Samson R.A."/>
            <person name="Sandor E."/>
            <person name="Sanguinetti M."/>
            <person name="Schuetze T."/>
            <person name="Sepcic K."/>
            <person name="Shelest E."/>
            <person name="Sherlock G."/>
            <person name="Sophianopoulou V."/>
            <person name="Squina F.M."/>
            <person name="Sun H."/>
            <person name="Susca A."/>
            <person name="Todd R.B."/>
            <person name="Tsang A."/>
            <person name="Unkles S.E."/>
            <person name="van de Wiele N."/>
            <person name="van Rossen-Uffink D."/>
            <person name="Oliveira J.V."/>
            <person name="Vesth T.C."/>
            <person name="Visser J."/>
            <person name="Yu J.-H."/>
            <person name="Zhou M."/>
            <person name="Andersen M.R."/>
            <person name="Archer D.B."/>
            <person name="Baker S.E."/>
            <person name="Benoit I."/>
            <person name="Brakhage A.A."/>
            <person name="Braus G.H."/>
            <person name="Fischer R."/>
            <person name="Frisvad J.C."/>
            <person name="Goldman G.H."/>
            <person name="Houbraken J."/>
            <person name="Oakley B."/>
            <person name="Pocsi I."/>
            <person name="Scazzocchio C."/>
            <person name="Seiboth B."/>
            <person name="vanKuyk P.A."/>
            <person name="Wortman J."/>
            <person name="Dyer P.S."/>
            <person name="Grigoriev I.V."/>
        </authorList>
    </citation>
    <scope>NUCLEOTIDE SEQUENCE [LARGE SCALE GENOMIC DNA]</scope>
    <source>
        <strain evidence="9">CBS 101740 / IMI 381727 / IBT 21946</strain>
    </source>
</reference>
<evidence type="ECO:0000313" key="8">
    <source>
        <dbReference type="EMBL" id="OJJ68235.1"/>
    </source>
</evidence>
<gene>
    <name evidence="8" type="ORF">ASPBRDRAFT_160078</name>
</gene>
<evidence type="ECO:0000256" key="1">
    <source>
        <dbReference type="ARBA" id="ARBA00004141"/>
    </source>
</evidence>
<keyword evidence="2 7" id="KW-0812">Transmembrane</keyword>
<dbReference type="PANTHER" id="PTHR35042:SF1">
    <property type="entry name" value="DUF1772-DOMAIN-CONTAINING PROTEIN"/>
    <property type="match status" value="1"/>
</dbReference>
<dbReference type="GO" id="GO:0016020">
    <property type="term" value="C:membrane"/>
    <property type="evidence" value="ECO:0007669"/>
    <property type="project" value="UniProtKB-SubCell"/>
</dbReference>
<keyword evidence="4" id="KW-0560">Oxidoreductase</keyword>
<keyword evidence="3 7" id="KW-1133">Transmembrane helix</keyword>
<proteinExistence type="inferred from homology"/>
<dbReference type="OrthoDB" id="5954308at2759"/>
<evidence type="ECO:0000256" key="5">
    <source>
        <dbReference type="ARBA" id="ARBA00023136"/>
    </source>
</evidence>
<sequence>MHVFPLGYRVAQAIGLTGAAWLSGNIAALSMNAAPALLRAHNEDHLPAMNVVKLWRNLYESGKSQNPPIAVVTASAFFYLAWSTRSSSPLFRQVARNTTTLYGAAAILTLSIMPYTIAVMSSTNNAMLAESKSISEPTSLGGTEIEQLVSKWISLNGFRSLLPLAGCLLGAFATLA</sequence>
<organism evidence="8 9">
    <name type="scientific">Aspergillus brasiliensis (strain CBS 101740 / IMI 381727 / IBT 21946)</name>
    <dbReference type="NCBI Taxonomy" id="767769"/>
    <lineage>
        <taxon>Eukaryota</taxon>
        <taxon>Fungi</taxon>
        <taxon>Dikarya</taxon>
        <taxon>Ascomycota</taxon>
        <taxon>Pezizomycotina</taxon>
        <taxon>Eurotiomycetes</taxon>
        <taxon>Eurotiomycetidae</taxon>
        <taxon>Eurotiales</taxon>
        <taxon>Aspergillaceae</taxon>
        <taxon>Aspergillus</taxon>
        <taxon>Aspergillus subgen. Circumdati</taxon>
    </lineage>
</organism>
<dbReference type="RefSeq" id="XP_067475484.1">
    <property type="nucleotide sequence ID" value="XM_067619459.1"/>
</dbReference>
<comment type="similarity">
    <text evidence="6">Belongs to the anthrone oxygenase family.</text>
</comment>
<evidence type="ECO:0000256" key="2">
    <source>
        <dbReference type="ARBA" id="ARBA00022692"/>
    </source>
</evidence>
<evidence type="ECO:0000313" key="9">
    <source>
        <dbReference type="Proteomes" id="UP000184499"/>
    </source>
</evidence>
<dbReference type="GO" id="GO:0004497">
    <property type="term" value="F:monooxygenase activity"/>
    <property type="evidence" value="ECO:0007669"/>
    <property type="project" value="UniProtKB-KW"/>
</dbReference>
<keyword evidence="5 7" id="KW-0472">Membrane</keyword>
<evidence type="ECO:0000256" key="3">
    <source>
        <dbReference type="ARBA" id="ARBA00022989"/>
    </source>
</evidence>
<accession>A0A1L9U977</accession>
<name>A0A1L9U977_ASPBC</name>